<keyword evidence="2" id="KW-1003">Cell membrane</keyword>
<keyword evidence="3 7" id="KW-0812">Transmembrane</keyword>
<evidence type="ECO:0000256" key="5">
    <source>
        <dbReference type="ARBA" id="ARBA00023136"/>
    </source>
</evidence>
<dbReference type="Pfam" id="PF13396">
    <property type="entry name" value="PLDc_N"/>
    <property type="match status" value="1"/>
</dbReference>
<evidence type="ECO:0000259" key="8">
    <source>
        <dbReference type="Pfam" id="PF13396"/>
    </source>
</evidence>
<dbReference type="OrthoDB" id="166247at2"/>
<gene>
    <name evidence="9" type="ORF">KDA_70810</name>
</gene>
<feature type="compositionally biased region" description="Polar residues" evidence="6">
    <location>
        <begin position="114"/>
        <end position="130"/>
    </location>
</feature>
<proteinExistence type="predicted"/>
<feature type="compositionally biased region" description="Low complexity" evidence="6">
    <location>
        <begin position="66"/>
        <end position="93"/>
    </location>
</feature>
<evidence type="ECO:0000256" key="6">
    <source>
        <dbReference type="SAM" id="MobiDB-lite"/>
    </source>
</evidence>
<feature type="region of interest" description="Disordered" evidence="6">
    <location>
        <begin position="64"/>
        <end position="150"/>
    </location>
</feature>
<dbReference type="InterPro" id="IPR027379">
    <property type="entry name" value="CLS_N"/>
</dbReference>
<evidence type="ECO:0000256" key="4">
    <source>
        <dbReference type="ARBA" id="ARBA00022989"/>
    </source>
</evidence>
<evidence type="ECO:0000256" key="7">
    <source>
        <dbReference type="SAM" id="Phobius"/>
    </source>
</evidence>
<protein>
    <recommendedName>
        <fullName evidence="8">Cardiolipin synthase N-terminal domain-containing protein</fullName>
    </recommendedName>
</protein>
<dbReference type="AlphaFoldDB" id="A0A402BJS1"/>
<keyword evidence="10" id="KW-1185">Reference proteome</keyword>
<evidence type="ECO:0000256" key="3">
    <source>
        <dbReference type="ARBA" id="ARBA00022692"/>
    </source>
</evidence>
<evidence type="ECO:0000313" key="9">
    <source>
        <dbReference type="EMBL" id="GCE31597.1"/>
    </source>
</evidence>
<evidence type="ECO:0000256" key="1">
    <source>
        <dbReference type="ARBA" id="ARBA00004651"/>
    </source>
</evidence>
<evidence type="ECO:0000313" key="10">
    <source>
        <dbReference type="Proteomes" id="UP000287171"/>
    </source>
</evidence>
<name>A0A402BJS1_9CHLR</name>
<feature type="transmembrane region" description="Helical" evidence="7">
    <location>
        <begin position="6"/>
        <end position="21"/>
    </location>
</feature>
<keyword evidence="4 7" id="KW-1133">Transmembrane helix</keyword>
<evidence type="ECO:0000256" key="2">
    <source>
        <dbReference type="ARBA" id="ARBA00022475"/>
    </source>
</evidence>
<dbReference type="RefSeq" id="WP_126631544.1">
    <property type="nucleotide sequence ID" value="NZ_BIFT01000002.1"/>
</dbReference>
<dbReference type="GO" id="GO:0005886">
    <property type="term" value="C:plasma membrane"/>
    <property type="evidence" value="ECO:0007669"/>
    <property type="project" value="UniProtKB-SubCell"/>
</dbReference>
<keyword evidence="5 7" id="KW-0472">Membrane</keyword>
<comment type="caution">
    <text evidence="9">The sequence shown here is derived from an EMBL/GenBank/DDBJ whole genome shotgun (WGS) entry which is preliminary data.</text>
</comment>
<dbReference type="Proteomes" id="UP000287171">
    <property type="component" value="Unassembled WGS sequence"/>
</dbReference>
<feature type="transmembrane region" description="Helical" evidence="7">
    <location>
        <begin position="33"/>
        <end position="53"/>
    </location>
</feature>
<organism evidence="9 10">
    <name type="scientific">Dictyobacter alpinus</name>
    <dbReference type="NCBI Taxonomy" id="2014873"/>
    <lineage>
        <taxon>Bacteria</taxon>
        <taxon>Bacillati</taxon>
        <taxon>Chloroflexota</taxon>
        <taxon>Ktedonobacteria</taxon>
        <taxon>Ktedonobacterales</taxon>
        <taxon>Dictyobacteraceae</taxon>
        <taxon>Dictyobacter</taxon>
    </lineage>
</organism>
<dbReference type="EMBL" id="BIFT01000002">
    <property type="protein sequence ID" value="GCE31597.1"/>
    <property type="molecule type" value="Genomic_DNA"/>
</dbReference>
<feature type="domain" description="Cardiolipin synthase N-terminal" evidence="8">
    <location>
        <begin position="12"/>
        <end position="53"/>
    </location>
</feature>
<feature type="compositionally biased region" description="Polar residues" evidence="6">
    <location>
        <begin position="141"/>
        <end position="150"/>
    </location>
</feature>
<sequence length="150" mass="17719">MPHELYIAIPTIIWILALIHCSRNRALSGTSKLLWIIFMFVTNIFGAVMYFIFAPKRSRPRARTVYYQPARQARRQPQTYYQPTRQPQEPYYRPTERTTPAPESYRPYGEGYATRQNEQATEQAPMQSPAYNPYEYPQATYPEQTQQQSQ</sequence>
<reference evidence="10" key="1">
    <citation type="submission" date="2018-12" db="EMBL/GenBank/DDBJ databases">
        <title>Tengunoibacter tsumagoiensis gen. nov., sp. nov., Dictyobacter kobayashii sp. nov., D. alpinus sp. nov., and D. joshuensis sp. nov. and description of Dictyobacteraceae fam. nov. within the order Ktedonobacterales isolated from Tengu-no-mugimeshi.</title>
        <authorList>
            <person name="Wang C.M."/>
            <person name="Zheng Y."/>
            <person name="Sakai Y."/>
            <person name="Toyoda A."/>
            <person name="Minakuchi Y."/>
            <person name="Abe K."/>
            <person name="Yokota A."/>
            <person name="Yabe S."/>
        </authorList>
    </citation>
    <scope>NUCLEOTIDE SEQUENCE [LARGE SCALE GENOMIC DNA]</scope>
    <source>
        <strain evidence="10">Uno16</strain>
    </source>
</reference>
<comment type="subcellular location">
    <subcellularLocation>
        <location evidence="1">Cell membrane</location>
        <topology evidence="1">Multi-pass membrane protein</topology>
    </subcellularLocation>
</comment>
<accession>A0A402BJS1</accession>